<dbReference type="EMBL" id="JADFTS010000009">
    <property type="protein sequence ID" value="KAF9587291.1"/>
    <property type="molecule type" value="Genomic_DNA"/>
</dbReference>
<sequence length="117" mass="13088">MPVARKIAKRALSVLEKWKAKIETEEGSGGVGHVEAATFLQDEGPSAVLAQQIEDETVKFAHYLGIKVVSIEEHGFKIRRVDKSTYFILVRGSLNREKGEKVMNALTGGNLEWMDFR</sequence>
<accession>A0A835LH95</accession>
<proteinExistence type="predicted"/>
<keyword evidence="2" id="KW-1185">Reference proteome</keyword>
<dbReference type="Proteomes" id="UP000631114">
    <property type="component" value="Unassembled WGS sequence"/>
</dbReference>
<organism evidence="1 2">
    <name type="scientific">Coptis chinensis</name>
    <dbReference type="NCBI Taxonomy" id="261450"/>
    <lineage>
        <taxon>Eukaryota</taxon>
        <taxon>Viridiplantae</taxon>
        <taxon>Streptophyta</taxon>
        <taxon>Embryophyta</taxon>
        <taxon>Tracheophyta</taxon>
        <taxon>Spermatophyta</taxon>
        <taxon>Magnoliopsida</taxon>
        <taxon>Ranunculales</taxon>
        <taxon>Ranunculaceae</taxon>
        <taxon>Coptidoideae</taxon>
        <taxon>Coptis</taxon>
    </lineage>
</organism>
<comment type="caution">
    <text evidence="1">The sequence shown here is derived from an EMBL/GenBank/DDBJ whole genome shotgun (WGS) entry which is preliminary data.</text>
</comment>
<evidence type="ECO:0000313" key="2">
    <source>
        <dbReference type="Proteomes" id="UP000631114"/>
    </source>
</evidence>
<name>A0A835LH95_9MAGN</name>
<dbReference type="AlphaFoldDB" id="A0A835LH95"/>
<evidence type="ECO:0000313" key="1">
    <source>
        <dbReference type="EMBL" id="KAF9587291.1"/>
    </source>
</evidence>
<gene>
    <name evidence="1" type="ORF">IFM89_000266</name>
</gene>
<protein>
    <submittedName>
        <fullName evidence="1">Uncharacterized protein</fullName>
    </submittedName>
</protein>
<reference evidence="1 2" key="1">
    <citation type="submission" date="2020-10" db="EMBL/GenBank/DDBJ databases">
        <title>The Coptis chinensis genome and diversification of protoberbering-type alkaloids.</title>
        <authorList>
            <person name="Wang B."/>
            <person name="Shu S."/>
            <person name="Song C."/>
            <person name="Liu Y."/>
        </authorList>
    </citation>
    <scope>NUCLEOTIDE SEQUENCE [LARGE SCALE GENOMIC DNA]</scope>
    <source>
        <strain evidence="1">HL-2020</strain>
        <tissue evidence="1">Leaf</tissue>
    </source>
</reference>